<dbReference type="Pfam" id="PF19676">
    <property type="entry name" value="DUF6178"/>
    <property type="match status" value="1"/>
</dbReference>
<dbReference type="AlphaFoldDB" id="A0A932CN00"/>
<accession>A0A932CN00</accession>
<dbReference type="Proteomes" id="UP000769766">
    <property type="component" value="Unassembled WGS sequence"/>
</dbReference>
<protein>
    <submittedName>
        <fullName evidence="1">Uncharacterized protein</fullName>
    </submittedName>
</protein>
<comment type="caution">
    <text evidence="1">The sequence shown here is derived from an EMBL/GenBank/DDBJ whole genome shotgun (WGS) entry which is preliminary data.</text>
</comment>
<dbReference type="EMBL" id="JACPRF010000178">
    <property type="protein sequence ID" value="MBI2876380.1"/>
    <property type="molecule type" value="Genomic_DNA"/>
</dbReference>
<dbReference type="InterPro" id="IPR045750">
    <property type="entry name" value="DUF6178"/>
</dbReference>
<evidence type="ECO:0000313" key="1">
    <source>
        <dbReference type="EMBL" id="MBI2876380.1"/>
    </source>
</evidence>
<proteinExistence type="predicted"/>
<reference evidence="1" key="1">
    <citation type="submission" date="2020-07" db="EMBL/GenBank/DDBJ databases">
        <title>Huge and variable diversity of episymbiotic CPR bacteria and DPANN archaea in groundwater ecosystems.</title>
        <authorList>
            <person name="He C.Y."/>
            <person name="Keren R."/>
            <person name="Whittaker M."/>
            <person name="Farag I.F."/>
            <person name="Doudna J."/>
            <person name="Cate J.H.D."/>
            <person name="Banfield J.F."/>
        </authorList>
    </citation>
    <scope>NUCLEOTIDE SEQUENCE</scope>
    <source>
        <strain evidence="1">NC_groundwater_672_Ag_B-0.1um_62_36</strain>
    </source>
</reference>
<name>A0A932CN00_UNCTE</name>
<evidence type="ECO:0000313" key="2">
    <source>
        <dbReference type="Proteomes" id="UP000769766"/>
    </source>
</evidence>
<gene>
    <name evidence="1" type="ORF">HYY20_05820</name>
</gene>
<organism evidence="1 2">
    <name type="scientific">Tectimicrobiota bacterium</name>
    <dbReference type="NCBI Taxonomy" id="2528274"/>
    <lineage>
        <taxon>Bacteria</taxon>
        <taxon>Pseudomonadati</taxon>
        <taxon>Nitrospinota/Tectimicrobiota group</taxon>
        <taxon>Candidatus Tectimicrobiota</taxon>
    </lineage>
</organism>
<sequence>MEEKGKVWLKLAQGDPRAASAALAALSFEERLELLLGLPGKEKVKLLDLASDSEALIRALPEQELFFTVQEIGKWDSIELLSEATAQQIRICFDLDCWRRDALDPQRALEWFMVLEACGEEKVYEVIQQMDPEFLVLFLRQFVRVVPEGSYGLDGFAPEDLWTEGFYTLDGLYYFEFLDPTFDHQVLVQILDLLFREDQALYLRLMEEAVWNLNEELEEEAFRWREGRLSERGFPELSQALELYQFVEPSTFKVDEHTRRYLPLGGGPVAEGALVKTSYYLSGPAEGSFFSQALRQLSPAGVEEIWQELVLLMNQALLADAVDLSALEEVRQALQRVHSSLNIGLEYLARGEPAQAAWLLQEVYLKRIFQVGFSLIQKLKRRAVQLRRGGPSLLREGEIAGPQRTYRRRLSGLCRRHPRFYTGIGPEGKPQYREFTCLADVWEMERLLEEGTSSTRLSELPPS</sequence>